<dbReference type="AlphaFoldDB" id="A0A9P7GF49"/>
<dbReference type="InterPro" id="IPR008758">
    <property type="entry name" value="Peptidase_S28"/>
</dbReference>
<sequence length="211" mass="23388">MAIRMRKLALLAAPLALLSQLATAALRDGRPHANVMRPPGIPTVQLIAPETPVISRNGTELPPYNTTYYFDQLIDHNNPSLGTFKQRFWHTYEYYEKGGPIIISTPGEGNADGYFSYLTNRTINGQLAQQQNGSTIVIEHRFYGFSNPRPDLSVESLKLHTIQQAIDDLVYFAKTVNLPMPGGDQITPDKAPWILIGGSYSGALTSWTLVK</sequence>
<protein>
    <submittedName>
        <fullName evidence="7">Uncharacterized protein</fullName>
    </submittedName>
</protein>
<dbReference type="PANTHER" id="PTHR11010">
    <property type="entry name" value="PROTEASE S28 PRO-X CARBOXYPEPTIDASE-RELATED"/>
    <property type="match status" value="1"/>
</dbReference>
<accession>A0A9P7GF49</accession>
<dbReference type="EMBL" id="JABCKV010000001">
    <property type="protein sequence ID" value="KAG5648816.1"/>
    <property type="molecule type" value="Genomic_DNA"/>
</dbReference>
<dbReference type="OrthoDB" id="1735038at2759"/>
<dbReference type="Proteomes" id="UP000775547">
    <property type="component" value="Unassembled WGS sequence"/>
</dbReference>
<keyword evidence="3 6" id="KW-0732">Signal</keyword>
<evidence type="ECO:0000256" key="2">
    <source>
        <dbReference type="ARBA" id="ARBA00022670"/>
    </source>
</evidence>
<comment type="similarity">
    <text evidence="1">Belongs to the peptidase S28 family.</text>
</comment>
<evidence type="ECO:0000256" key="3">
    <source>
        <dbReference type="ARBA" id="ARBA00022729"/>
    </source>
</evidence>
<evidence type="ECO:0000256" key="5">
    <source>
        <dbReference type="ARBA" id="ARBA00023180"/>
    </source>
</evidence>
<feature type="signal peptide" evidence="6">
    <location>
        <begin position="1"/>
        <end position="24"/>
    </location>
</feature>
<organism evidence="7 8">
    <name type="scientific">Asterophora parasitica</name>
    <dbReference type="NCBI Taxonomy" id="117018"/>
    <lineage>
        <taxon>Eukaryota</taxon>
        <taxon>Fungi</taxon>
        <taxon>Dikarya</taxon>
        <taxon>Basidiomycota</taxon>
        <taxon>Agaricomycotina</taxon>
        <taxon>Agaricomycetes</taxon>
        <taxon>Agaricomycetidae</taxon>
        <taxon>Agaricales</taxon>
        <taxon>Tricholomatineae</taxon>
        <taxon>Lyophyllaceae</taxon>
        <taxon>Asterophora</taxon>
    </lineage>
</organism>
<comment type="caution">
    <text evidence="7">The sequence shown here is derived from an EMBL/GenBank/DDBJ whole genome shotgun (WGS) entry which is preliminary data.</text>
</comment>
<dbReference type="PANTHER" id="PTHR11010:SF23">
    <property type="entry name" value="SERINE PEPTIDASE"/>
    <property type="match status" value="1"/>
</dbReference>
<evidence type="ECO:0000313" key="7">
    <source>
        <dbReference type="EMBL" id="KAG5648816.1"/>
    </source>
</evidence>
<dbReference type="GO" id="GO:0070008">
    <property type="term" value="F:serine-type exopeptidase activity"/>
    <property type="evidence" value="ECO:0007669"/>
    <property type="project" value="InterPro"/>
</dbReference>
<keyword evidence="4" id="KW-0378">Hydrolase</keyword>
<reference evidence="7" key="2">
    <citation type="submission" date="2021-10" db="EMBL/GenBank/DDBJ databases">
        <title>Phylogenomics reveals ancestral predisposition of the termite-cultivated fungus Termitomyces towards a domesticated lifestyle.</title>
        <authorList>
            <person name="Auxier B."/>
            <person name="Grum-Grzhimaylo A."/>
            <person name="Cardenas M.E."/>
            <person name="Lodge J.D."/>
            <person name="Laessoe T."/>
            <person name="Pedersen O."/>
            <person name="Smith M.E."/>
            <person name="Kuyper T.W."/>
            <person name="Franco-Molano E.A."/>
            <person name="Baroni T.J."/>
            <person name="Aanen D.K."/>
        </authorList>
    </citation>
    <scope>NUCLEOTIDE SEQUENCE</scope>
    <source>
        <strain evidence="7">AP01</strain>
        <tissue evidence="7">Mycelium</tissue>
    </source>
</reference>
<feature type="chain" id="PRO_5040228074" evidence="6">
    <location>
        <begin position="25"/>
        <end position="211"/>
    </location>
</feature>
<keyword evidence="5" id="KW-0325">Glycoprotein</keyword>
<evidence type="ECO:0000256" key="4">
    <source>
        <dbReference type="ARBA" id="ARBA00022801"/>
    </source>
</evidence>
<dbReference type="Pfam" id="PF05577">
    <property type="entry name" value="Peptidase_S28"/>
    <property type="match status" value="1"/>
</dbReference>
<gene>
    <name evidence="7" type="ORF">DXG03_000165</name>
</gene>
<dbReference type="GO" id="GO:0008239">
    <property type="term" value="F:dipeptidyl-peptidase activity"/>
    <property type="evidence" value="ECO:0007669"/>
    <property type="project" value="TreeGrafter"/>
</dbReference>
<reference evidence="7" key="1">
    <citation type="submission" date="2020-07" db="EMBL/GenBank/DDBJ databases">
        <authorList>
            <person name="Nieuwenhuis M."/>
            <person name="Van De Peppel L.J.J."/>
        </authorList>
    </citation>
    <scope>NUCLEOTIDE SEQUENCE</scope>
    <source>
        <strain evidence="7">AP01</strain>
        <tissue evidence="7">Mycelium</tissue>
    </source>
</reference>
<evidence type="ECO:0000256" key="6">
    <source>
        <dbReference type="SAM" id="SignalP"/>
    </source>
</evidence>
<proteinExistence type="inferred from homology"/>
<evidence type="ECO:0000256" key="1">
    <source>
        <dbReference type="ARBA" id="ARBA00011079"/>
    </source>
</evidence>
<keyword evidence="2" id="KW-0645">Protease</keyword>
<dbReference type="InterPro" id="IPR029058">
    <property type="entry name" value="AB_hydrolase_fold"/>
</dbReference>
<dbReference type="SUPFAM" id="SSF53474">
    <property type="entry name" value="alpha/beta-Hydrolases"/>
    <property type="match status" value="1"/>
</dbReference>
<evidence type="ECO:0000313" key="8">
    <source>
        <dbReference type="Proteomes" id="UP000775547"/>
    </source>
</evidence>
<dbReference type="GO" id="GO:0006508">
    <property type="term" value="P:proteolysis"/>
    <property type="evidence" value="ECO:0007669"/>
    <property type="project" value="UniProtKB-KW"/>
</dbReference>
<dbReference type="Gene3D" id="3.40.50.1820">
    <property type="entry name" value="alpha/beta hydrolase"/>
    <property type="match status" value="1"/>
</dbReference>
<name>A0A9P7GF49_9AGAR</name>
<keyword evidence="8" id="KW-1185">Reference proteome</keyword>